<feature type="region of interest" description="Disordered" evidence="1">
    <location>
        <begin position="1"/>
        <end position="32"/>
    </location>
</feature>
<gene>
    <name evidence="2" type="ORF">IQ251_08365</name>
</gene>
<sequence length="85" mass="9347">MSERGWPESARPHEASTAHVPMGASAPQLSTPYAPVSTGRVIRIFEAAETDQAELLHAHWPELAQALGELLRANGRGIPEQWRPR</sequence>
<feature type="compositionally biased region" description="Basic and acidic residues" evidence="1">
    <location>
        <begin position="1"/>
        <end position="16"/>
    </location>
</feature>
<proteinExistence type="predicted"/>
<evidence type="ECO:0000313" key="2">
    <source>
        <dbReference type="EMBL" id="MBE9374462.1"/>
    </source>
</evidence>
<evidence type="ECO:0000256" key="1">
    <source>
        <dbReference type="SAM" id="MobiDB-lite"/>
    </source>
</evidence>
<dbReference type="AlphaFoldDB" id="A0A929B751"/>
<dbReference type="EMBL" id="JADEYC010000013">
    <property type="protein sequence ID" value="MBE9374462.1"/>
    <property type="molecule type" value="Genomic_DNA"/>
</dbReference>
<dbReference type="Proteomes" id="UP000598360">
    <property type="component" value="Unassembled WGS sequence"/>
</dbReference>
<keyword evidence="3" id="KW-1185">Reference proteome</keyword>
<protein>
    <submittedName>
        <fullName evidence="2">Uncharacterized protein</fullName>
    </submittedName>
</protein>
<reference evidence="2" key="1">
    <citation type="submission" date="2020-10" db="EMBL/GenBank/DDBJ databases">
        <title>Diversity and distribution of actinomycetes associated with coral in the coast of Hainan.</title>
        <authorList>
            <person name="Li F."/>
        </authorList>
    </citation>
    <scope>NUCLEOTIDE SEQUENCE</scope>
    <source>
        <strain evidence="2">HNM0983</strain>
    </source>
</reference>
<dbReference type="RefSeq" id="WP_193927913.1">
    <property type="nucleotide sequence ID" value="NZ_JADEYC010000013.1"/>
</dbReference>
<comment type="caution">
    <text evidence="2">The sequence shown here is derived from an EMBL/GenBank/DDBJ whole genome shotgun (WGS) entry which is preliminary data.</text>
</comment>
<evidence type="ECO:0000313" key="3">
    <source>
        <dbReference type="Proteomes" id="UP000598360"/>
    </source>
</evidence>
<organism evidence="2 3">
    <name type="scientific">Saccharopolyspora montiporae</name>
    <dbReference type="NCBI Taxonomy" id="2781240"/>
    <lineage>
        <taxon>Bacteria</taxon>
        <taxon>Bacillati</taxon>
        <taxon>Actinomycetota</taxon>
        <taxon>Actinomycetes</taxon>
        <taxon>Pseudonocardiales</taxon>
        <taxon>Pseudonocardiaceae</taxon>
        <taxon>Saccharopolyspora</taxon>
    </lineage>
</organism>
<name>A0A929B751_9PSEU</name>
<accession>A0A929B751</accession>